<feature type="compositionally biased region" description="Basic and acidic residues" evidence="1">
    <location>
        <begin position="112"/>
        <end position="123"/>
    </location>
</feature>
<protein>
    <submittedName>
        <fullName evidence="2">Uncharacterized protein</fullName>
    </submittedName>
</protein>
<gene>
    <name evidence="2" type="ORF">GWI33_022675</name>
</gene>
<organism evidence="2 3">
    <name type="scientific">Rhynchophorus ferrugineus</name>
    <name type="common">Red palm weevil</name>
    <name type="synonym">Curculio ferrugineus</name>
    <dbReference type="NCBI Taxonomy" id="354439"/>
    <lineage>
        <taxon>Eukaryota</taxon>
        <taxon>Metazoa</taxon>
        <taxon>Ecdysozoa</taxon>
        <taxon>Arthropoda</taxon>
        <taxon>Hexapoda</taxon>
        <taxon>Insecta</taxon>
        <taxon>Pterygota</taxon>
        <taxon>Neoptera</taxon>
        <taxon>Endopterygota</taxon>
        <taxon>Coleoptera</taxon>
        <taxon>Polyphaga</taxon>
        <taxon>Cucujiformia</taxon>
        <taxon>Curculionidae</taxon>
        <taxon>Dryophthorinae</taxon>
        <taxon>Rhynchophorus</taxon>
    </lineage>
</organism>
<dbReference type="Proteomes" id="UP000625711">
    <property type="component" value="Unassembled WGS sequence"/>
</dbReference>
<evidence type="ECO:0000313" key="2">
    <source>
        <dbReference type="EMBL" id="KAF7284056.1"/>
    </source>
</evidence>
<dbReference type="EMBL" id="JAACXV010000084">
    <property type="protein sequence ID" value="KAF7284056.1"/>
    <property type="molecule type" value="Genomic_DNA"/>
</dbReference>
<proteinExistence type="predicted"/>
<dbReference type="AlphaFoldDB" id="A0A834MIY2"/>
<feature type="region of interest" description="Disordered" evidence="1">
    <location>
        <begin position="73"/>
        <end position="123"/>
    </location>
</feature>
<name>A0A834MIY2_RHYFE</name>
<reference evidence="2" key="1">
    <citation type="submission" date="2020-08" db="EMBL/GenBank/DDBJ databases">
        <title>Genome sequencing and assembly of the red palm weevil Rhynchophorus ferrugineus.</title>
        <authorList>
            <person name="Dias G.B."/>
            <person name="Bergman C.M."/>
            <person name="Manee M."/>
        </authorList>
    </citation>
    <scope>NUCLEOTIDE SEQUENCE</scope>
    <source>
        <strain evidence="2">AA-2017</strain>
        <tissue evidence="2">Whole larva</tissue>
    </source>
</reference>
<evidence type="ECO:0000256" key="1">
    <source>
        <dbReference type="SAM" id="MobiDB-lite"/>
    </source>
</evidence>
<evidence type="ECO:0000313" key="3">
    <source>
        <dbReference type="Proteomes" id="UP000625711"/>
    </source>
</evidence>
<sequence>MFKNEKAVDNLYFICVLMIRELEEQTIPLQKAIRTTAQELTLYGPLVFCLHSRITLIKSPCAILPLPSGVETQVMSPKTRGSDKPFLLFPGRPPSPPSSLQHAALPRQARPRVVDSAEIAPDK</sequence>
<keyword evidence="3" id="KW-1185">Reference proteome</keyword>
<accession>A0A834MIY2</accession>
<comment type="caution">
    <text evidence="2">The sequence shown here is derived from an EMBL/GenBank/DDBJ whole genome shotgun (WGS) entry which is preliminary data.</text>
</comment>